<protein>
    <submittedName>
        <fullName evidence="8">Chain length determinant family protein</fullName>
    </submittedName>
</protein>
<reference evidence="8 9" key="1">
    <citation type="submission" date="2007-08" db="EMBL/GenBank/DDBJ databases">
        <title>Complete sequence of Shewanella sediminis HAW-EB3.</title>
        <authorList>
            <consortium name="US DOE Joint Genome Institute"/>
            <person name="Copeland A."/>
            <person name="Lucas S."/>
            <person name="Lapidus A."/>
            <person name="Barry K."/>
            <person name="Glavina del Rio T."/>
            <person name="Dalin E."/>
            <person name="Tice H."/>
            <person name="Pitluck S."/>
            <person name="Chertkov O."/>
            <person name="Brettin T."/>
            <person name="Bruce D."/>
            <person name="Detter J.C."/>
            <person name="Han C."/>
            <person name="Schmutz J."/>
            <person name="Larimer F."/>
            <person name="Land M."/>
            <person name="Hauser L."/>
            <person name="Kyrpides N."/>
            <person name="Kim E."/>
            <person name="Zhao J.-S."/>
            <person name="Richardson P."/>
        </authorList>
    </citation>
    <scope>NUCLEOTIDE SEQUENCE [LARGE SCALE GENOMIC DNA]</scope>
    <source>
        <strain evidence="8 9">HAW-EB3</strain>
    </source>
</reference>
<dbReference type="KEGG" id="sse:Ssed_2975"/>
<dbReference type="InterPro" id="IPR050445">
    <property type="entry name" value="Bact_polysacc_biosynth/exp"/>
</dbReference>
<keyword evidence="5 6" id="KW-0472">Membrane</keyword>
<feature type="transmembrane region" description="Helical" evidence="6">
    <location>
        <begin position="29"/>
        <end position="47"/>
    </location>
</feature>
<dbReference type="PANTHER" id="PTHR32309">
    <property type="entry name" value="TYROSINE-PROTEIN KINASE"/>
    <property type="match status" value="1"/>
</dbReference>
<dbReference type="InterPro" id="IPR003856">
    <property type="entry name" value="LPS_length_determ_N"/>
</dbReference>
<name>A8FXK9_SHESH</name>
<feature type="domain" description="Polysaccharide chain length determinant N-terminal" evidence="7">
    <location>
        <begin position="16"/>
        <end position="115"/>
    </location>
</feature>
<gene>
    <name evidence="8" type="ordered locus">Ssed_2975</name>
</gene>
<evidence type="ECO:0000259" key="7">
    <source>
        <dbReference type="Pfam" id="PF02706"/>
    </source>
</evidence>
<feature type="transmembrane region" description="Helical" evidence="6">
    <location>
        <begin position="287"/>
        <end position="307"/>
    </location>
</feature>
<evidence type="ECO:0000313" key="9">
    <source>
        <dbReference type="Proteomes" id="UP000002015"/>
    </source>
</evidence>
<dbReference type="AlphaFoldDB" id="A8FXK9"/>
<evidence type="ECO:0000256" key="4">
    <source>
        <dbReference type="ARBA" id="ARBA00022989"/>
    </source>
</evidence>
<dbReference type="Proteomes" id="UP000002015">
    <property type="component" value="Chromosome"/>
</dbReference>
<dbReference type="OrthoDB" id="9775724at2"/>
<evidence type="ECO:0000256" key="5">
    <source>
        <dbReference type="ARBA" id="ARBA00023136"/>
    </source>
</evidence>
<dbReference type="Pfam" id="PF02706">
    <property type="entry name" value="Wzz"/>
    <property type="match status" value="1"/>
</dbReference>
<evidence type="ECO:0000256" key="6">
    <source>
        <dbReference type="SAM" id="Phobius"/>
    </source>
</evidence>
<dbReference type="STRING" id="425104.Ssed_2975"/>
<comment type="subcellular location">
    <subcellularLocation>
        <location evidence="1">Cell membrane</location>
        <topology evidence="1">Multi-pass membrane protein</topology>
    </subcellularLocation>
</comment>
<dbReference type="GO" id="GO:0005886">
    <property type="term" value="C:plasma membrane"/>
    <property type="evidence" value="ECO:0007669"/>
    <property type="project" value="UniProtKB-SubCell"/>
</dbReference>
<keyword evidence="3 6" id="KW-0812">Transmembrane</keyword>
<organism evidence="8 9">
    <name type="scientific">Shewanella sediminis (strain HAW-EB3)</name>
    <dbReference type="NCBI Taxonomy" id="425104"/>
    <lineage>
        <taxon>Bacteria</taxon>
        <taxon>Pseudomonadati</taxon>
        <taxon>Pseudomonadota</taxon>
        <taxon>Gammaproteobacteria</taxon>
        <taxon>Alteromonadales</taxon>
        <taxon>Shewanellaceae</taxon>
        <taxon>Shewanella</taxon>
    </lineage>
</organism>
<accession>A8FXK9</accession>
<dbReference type="EMBL" id="CP000821">
    <property type="protein sequence ID" value="ABV37582.1"/>
    <property type="molecule type" value="Genomic_DNA"/>
</dbReference>
<sequence length="317" mass="35066">MSSEIERLNSNTEVVSFKAMFAMLWRTKWFIIVFTGLISVATVIYAINVPNVYRASAIYLPKSSDDAGGLAQLAGQFGGLASMAGINLGGGGADKTAAAIEFMKSRAFLQAFIDKRDLTVPILAAKGWEQESGNLLIDPELYDESKQVWVRAAPPGFQVTPTAWEAYDLFRKMISISEQSKKGFVKIELEYYSPDLAAKWLGWLVEDLNAYWKTREHEQTQKSIAFLTKQAENAQLSELRSVFYQLIAEQTKNTVLAEVSDEVLFETIAPIVVPEQKSAPSRALLCLLGFALGGVLSCILGLFYCAIRPVAPSSYKY</sequence>
<evidence type="ECO:0000313" key="8">
    <source>
        <dbReference type="EMBL" id="ABV37582.1"/>
    </source>
</evidence>
<proteinExistence type="predicted"/>
<dbReference type="GO" id="GO:0004713">
    <property type="term" value="F:protein tyrosine kinase activity"/>
    <property type="evidence" value="ECO:0007669"/>
    <property type="project" value="TreeGrafter"/>
</dbReference>
<evidence type="ECO:0000256" key="1">
    <source>
        <dbReference type="ARBA" id="ARBA00004651"/>
    </source>
</evidence>
<evidence type="ECO:0000256" key="2">
    <source>
        <dbReference type="ARBA" id="ARBA00022475"/>
    </source>
</evidence>
<dbReference type="PANTHER" id="PTHR32309:SF13">
    <property type="entry name" value="FERRIC ENTEROBACTIN TRANSPORT PROTEIN FEPE"/>
    <property type="match status" value="1"/>
</dbReference>
<dbReference type="RefSeq" id="WP_012143312.1">
    <property type="nucleotide sequence ID" value="NC_009831.1"/>
</dbReference>
<keyword evidence="4 6" id="KW-1133">Transmembrane helix</keyword>
<evidence type="ECO:0000256" key="3">
    <source>
        <dbReference type="ARBA" id="ARBA00022692"/>
    </source>
</evidence>
<keyword evidence="2" id="KW-1003">Cell membrane</keyword>
<keyword evidence="9" id="KW-1185">Reference proteome</keyword>
<dbReference type="eggNOG" id="COG3765">
    <property type="taxonomic scope" value="Bacteria"/>
</dbReference>
<dbReference type="HOGENOM" id="CLU_074107_0_0_6"/>